<proteinExistence type="predicted"/>
<dbReference type="InterPro" id="IPR037401">
    <property type="entry name" value="SnoaL-like"/>
</dbReference>
<feature type="domain" description="SnoaL-like" evidence="1">
    <location>
        <begin position="12"/>
        <end position="109"/>
    </location>
</feature>
<dbReference type="Proteomes" id="UP000240653">
    <property type="component" value="Unassembled WGS sequence"/>
</dbReference>
<sequence>MTTKLDAHKTLVADFYAKVWNAKNLGALADFVADDYIQHNPHVGNGRAALGAFLGPMFKAVPEGHFTIARLIADDDLVVAHTLFQANADDRGTAVVDVYRIANGRLVEHWDVKEAVPETSSNGNPMV</sequence>
<dbReference type="Pfam" id="PF12680">
    <property type="entry name" value="SnoaL_2"/>
    <property type="match status" value="1"/>
</dbReference>
<protein>
    <recommendedName>
        <fullName evidence="1">SnoaL-like domain-containing protein</fullName>
    </recommendedName>
</protein>
<evidence type="ECO:0000259" key="1">
    <source>
        <dbReference type="Pfam" id="PF12680"/>
    </source>
</evidence>
<evidence type="ECO:0000313" key="3">
    <source>
        <dbReference type="Proteomes" id="UP000240653"/>
    </source>
</evidence>
<name>A0A2P7RR57_9HYPH</name>
<comment type="caution">
    <text evidence="2">The sequence shown here is derived from an EMBL/GenBank/DDBJ whole genome shotgun (WGS) entry which is preliminary data.</text>
</comment>
<accession>A0A2P7RR57</accession>
<gene>
    <name evidence="2" type="ORF">C7I85_28595</name>
</gene>
<dbReference type="PANTHER" id="PTHR38436:SF1">
    <property type="entry name" value="ESTER CYCLASE"/>
    <property type="match status" value="1"/>
</dbReference>
<dbReference type="PANTHER" id="PTHR38436">
    <property type="entry name" value="POLYKETIDE CYCLASE SNOAL-LIKE DOMAIN"/>
    <property type="match status" value="1"/>
</dbReference>
<evidence type="ECO:0000313" key="2">
    <source>
        <dbReference type="EMBL" id="PSJ52711.1"/>
    </source>
</evidence>
<dbReference type="InterPro" id="IPR032710">
    <property type="entry name" value="NTF2-like_dom_sf"/>
</dbReference>
<organism evidence="2 3">
    <name type="scientific">Pseudaminobacter soli</name>
    <name type="common">ex Li et al. 2025</name>
    <dbReference type="NCBI Taxonomy" id="1295366"/>
    <lineage>
        <taxon>Bacteria</taxon>
        <taxon>Pseudomonadati</taxon>
        <taxon>Pseudomonadota</taxon>
        <taxon>Alphaproteobacteria</taxon>
        <taxon>Hyphomicrobiales</taxon>
        <taxon>Phyllobacteriaceae</taxon>
        <taxon>Pseudaminobacter</taxon>
    </lineage>
</organism>
<keyword evidence="3" id="KW-1185">Reference proteome</keyword>
<dbReference type="Gene3D" id="3.10.450.50">
    <property type="match status" value="1"/>
</dbReference>
<dbReference type="GO" id="GO:0030638">
    <property type="term" value="P:polyketide metabolic process"/>
    <property type="evidence" value="ECO:0007669"/>
    <property type="project" value="InterPro"/>
</dbReference>
<dbReference type="OrthoDB" id="9812089at2"/>
<reference evidence="2 3" key="1">
    <citation type="submission" date="2018-03" db="EMBL/GenBank/DDBJ databases">
        <title>The draft genome of Mesorhizobium soli JCM 19897.</title>
        <authorList>
            <person name="Li L."/>
            <person name="Liu L."/>
            <person name="Liang L."/>
            <person name="Wang T."/>
            <person name="Zhang X."/>
        </authorList>
    </citation>
    <scope>NUCLEOTIDE SEQUENCE [LARGE SCALE GENOMIC DNA]</scope>
    <source>
        <strain evidence="2 3">JCM 19897</strain>
    </source>
</reference>
<dbReference type="EMBL" id="PXYL01000032">
    <property type="protein sequence ID" value="PSJ52711.1"/>
    <property type="molecule type" value="Genomic_DNA"/>
</dbReference>
<dbReference type="RefSeq" id="WP_106727392.1">
    <property type="nucleotide sequence ID" value="NZ_PXYL01000032.1"/>
</dbReference>
<dbReference type="InterPro" id="IPR009959">
    <property type="entry name" value="Cyclase_SnoaL-like"/>
</dbReference>
<dbReference type="SUPFAM" id="SSF54427">
    <property type="entry name" value="NTF2-like"/>
    <property type="match status" value="1"/>
</dbReference>
<dbReference type="AlphaFoldDB" id="A0A2P7RR57"/>